<evidence type="ECO:0000256" key="1">
    <source>
        <dbReference type="SAM" id="MobiDB-lite"/>
    </source>
</evidence>
<dbReference type="AlphaFoldDB" id="A0AAD1XKF4"/>
<gene>
    <name evidence="2" type="ORF">ECRASSUSDP1_LOCUS15692</name>
</gene>
<organism evidence="2 3">
    <name type="scientific">Euplotes crassus</name>
    <dbReference type="NCBI Taxonomy" id="5936"/>
    <lineage>
        <taxon>Eukaryota</taxon>
        <taxon>Sar</taxon>
        <taxon>Alveolata</taxon>
        <taxon>Ciliophora</taxon>
        <taxon>Intramacronucleata</taxon>
        <taxon>Spirotrichea</taxon>
        <taxon>Hypotrichia</taxon>
        <taxon>Euplotida</taxon>
        <taxon>Euplotidae</taxon>
        <taxon>Moneuplotes</taxon>
    </lineage>
</organism>
<accession>A0AAD1XKF4</accession>
<dbReference type="EMBL" id="CAMPGE010015733">
    <property type="protein sequence ID" value="CAI2374340.1"/>
    <property type="molecule type" value="Genomic_DNA"/>
</dbReference>
<comment type="caution">
    <text evidence="2">The sequence shown here is derived from an EMBL/GenBank/DDBJ whole genome shotgun (WGS) entry which is preliminary data.</text>
</comment>
<dbReference type="Proteomes" id="UP001295684">
    <property type="component" value="Unassembled WGS sequence"/>
</dbReference>
<name>A0AAD1XKF4_EUPCR</name>
<evidence type="ECO:0000313" key="2">
    <source>
        <dbReference type="EMBL" id="CAI2374340.1"/>
    </source>
</evidence>
<protein>
    <submittedName>
        <fullName evidence="2">Uncharacterized protein</fullName>
    </submittedName>
</protein>
<sequence length="336" mass="38453">MNVSFYPKRDEGIKRMNQTISSQPNSPLFSPSLRSNKISPQSSWGPRKKGCLSVSRNRANLTTKLSSRNSSRDCFSDSSSAWGVTMPLTSTLNIKKHKLSPREIASDIIKKYNERVTNYHQTQQAPKKVIVNKFGSSKANSFIAKEIKSKKNIPECTKYSNLKDWSKNPKFAMSKGPKLRWMWHIFHEAKNKPSPDTYDLNVKKKTSKGVFISKENKTYIDEMMYRAYATPGPYEKIDSLILKKSGFKGVSFNTIRSDRFKPLVKTPDPGPGTYKIEKSLERVEVRPKGFKISPTKIIRYASYEAKQKSFIPPVGHYKGLDLAHKRAFKPMRKGRR</sequence>
<proteinExistence type="predicted"/>
<feature type="region of interest" description="Disordered" evidence="1">
    <location>
        <begin position="1"/>
        <end position="51"/>
    </location>
</feature>
<feature type="compositionally biased region" description="Polar residues" evidence="1">
    <location>
        <begin position="16"/>
        <end position="44"/>
    </location>
</feature>
<keyword evidence="3" id="KW-1185">Reference proteome</keyword>
<reference evidence="2" key="1">
    <citation type="submission" date="2023-07" db="EMBL/GenBank/DDBJ databases">
        <authorList>
            <consortium name="AG Swart"/>
            <person name="Singh M."/>
            <person name="Singh A."/>
            <person name="Seah K."/>
            <person name="Emmerich C."/>
        </authorList>
    </citation>
    <scope>NUCLEOTIDE SEQUENCE</scope>
    <source>
        <strain evidence="2">DP1</strain>
    </source>
</reference>
<evidence type="ECO:0000313" key="3">
    <source>
        <dbReference type="Proteomes" id="UP001295684"/>
    </source>
</evidence>